<evidence type="ECO:0000256" key="6">
    <source>
        <dbReference type="ARBA" id="ARBA00022989"/>
    </source>
</evidence>
<feature type="transmembrane region" description="Helical" evidence="8">
    <location>
        <begin position="83"/>
        <end position="108"/>
    </location>
</feature>
<keyword evidence="6 8" id="KW-1133">Transmembrane helix</keyword>
<dbReference type="GO" id="GO:0005789">
    <property type="term" value="C:endoplasmic reticulum membrane"/>
    <property type="evidence" value="ECO:0007669"/>
    <property type="project" value="UniProtKB-SubCell"/>
</dbReference>
<feature type="transmembrane region" description="Helical" evidence="8">
    <location>
        <begin position="120"/>
        <end position="138"/>
    </location>
</feature>
<dbReference type="PANTHER" id="PTHR10778:SF10">
    <property type="entry name" value="SOLUTE CARRIER FAMILY 35 MEMBER B1"/>
    <property type="match status" value="1"/>
</dbReference>
<dbReference type="AlphaFoldDB" id="A0A6B2G240"/>
<feature type="transmembrane region" description="Helical" evidence="8">
    <location>
        <begin position="12"/>
        <end position="32"/>
    </location>
</feature>
<dbReference type="EMBL" id="GHBR01004254">
    <property type="protein sequence ID" value="NDJ98034.1"/>
    <property type="molecule type" value="Transcribed_RNA"/>
</dbReference>
<name>A0A6B2G240_MYXSQ</name>
<proteinExistence type="inferred from homology"/>
<keyword evidence="3" id="KW-0813">Transport</keyword>
<dbReference type="SUPFAM" id="SSF103481">
    <property type="entry name" value="Multidrug resistance efflux transporter EmrE"/>
    <property type="match status" value="1"/>
</dbReference>
<evidence type="ECO:0000256" key="5">
    <source>
        <dbReference type="ARBA" id="ARBA00022824"/>
    </source>
</evidence>
<evidence type="ECO:0000256" key="3">
    <source>
        <dbReference type="ARBA" id="ARBA00022448"/>
    </source>
</evidence>
<keyword evidence="4 8" id="KW-0812">Transmembrane</keyword>
<evidence type="ECO:0000256" key="8">
    <source>
        <dbReference type="SAM" id="Phobius"/>
    </source>
</evidence>
<comment type="similarity">
    <text evidence="2">Belongs to the nucleotide-sugar transporter family. SLC35B subfamily.</text>
</comment>
<dbReference type="InterPro" id="IPR037185">
    <property type="entry name" value="EmrE-like"/>
</dbReference>
<comment type="subcellular location">
    <subcellularLocation>
        <location evidence="1">Endoplasmic reticulum membrane</location>
        <topology evidence="1">Multi-pass membrane protein</topology>
    </subcellularLocation>
</comment>
<evidence type="ECO:0000256" key="4">
    <source>
        <dbReference type="ARBA" id="ARBA00022692"/>
    </source>
</evidence>
<dbReference type="PANTHER" id="PTHR10778">
    <property type="entry name" value="SOLUTE CARRIER FAMILY 35 MEMBER B"/>
    <property type="match status" value="1"/>
</dbReference>
<dbReference type="InterPro" id="IPR013657">
    <property type="entry name" value="SCL35B1-4/HUT1"/>
</dbReference>
<evidence type="ECO:0000256" key="7">
    <source>
        <dbReference type="ARBA" id="ARBA00023136"/>
    </source>
</evidence>
<dbReference type="GO" id="GO:0005460">
    <property type="term" value="F:UDP-glucose transmembrane transporter activity"/>
    <property type="evidence" value="ECO:0007669"/>
    <property type="project" value="TreeGrafter"/>
</dbReference>
<evidence type="ECO:0000256" key="1">
    <source>
        <dbReference type="ARBA" id="ARBA00004477"/>
    </source>
</evidence>
<keyword evidence="7 8" id="KW-0472">Membrane</keyword>
<feature type="transmembrane region" description="Helical" evidence="8">
    <location>
        <begin position="44"/>
        <end position="62"/>
    </location>
</feature>
<dbReference type="GO" id="GO:0000139">
    <property type="term" value="C:Golgi membrane"/>
    <property type="evidence" value="ECO:0007669"/>
    <property type="project" value="TreeGrafter"/>
</dbReference>
<keyword evidence="5" id="KW-0256">Endoplasmic reticulum</keyword>
<protein>
    <submittedName>
        <fullName evidence="9">Solute carrier family 35 member B1 (Trinotate prediction)</fullName>
    </submittedName>
</protein>
<evidence type="ECO:0000313" key="9">
    <source>
        <dbReference type="EMBL" id="NDJ98034.1"/>
    </source>
</evidence>
<dbReference type="Pfam" id="PF08449">
    <property type="entry name" value="UAA"/>
    <property type="match status" value="1"/>
</dbReference>
<sequence>MLLGVILGRKRYCLSKYLNVLTITFGVMLFMYNSDTKHKVIESSSAGFGHLLLVISLLFDGYTGAIQERMRTSYKVTSTHLMFFLNFWASFILIGICILSGEFLLFYRFCVRSPTILKDILLFAISSAVGQCFIFKTITNLGPLMCSIITTTRKLFTILISGLLFGNKLSTFQWIGVTMVFTGLTLDSIKLKHN</sequence>
<reference evidence="9" key="1">
    <citation type="submission" date="2018-11" db="EMBL/GenBank/DDBJ databases">
        <title>Myxobolus squamalis genome and transcriptome.</title>
        <authorList>
            <person name="Yahalomi D."/>
            <person name="Atkinson S.D."/>
            <person name="Neuhof M."/>
            <person name="Chang E.S."/>
            <person name="Philippe H."/>
            <person name="Cartwright P."/>
            <person name="Bartholomew J.L."/>
            <person name="Huchon D."/>
        </authorList>
    </citation>
    <scope>NUCLEOTIDE SEQUENCE</scope>
    <source>
        <strain evidence="9">71B08</strain>
        <tissue evidence="9">Whole</tissue>
    </source>
</reference>
<evidence type="ECO:0000256" key="2">
    <source>
        <dbReference type="ARBA" id="ARBA00010694"/>
    </source>
</evidence>
<organism evidence="9">
    <name type="scientific">Myxobolus squamalis</name>
    <name type="common">Myxosporean</name>
    <dbReference type="NCBI Taxonomy" id="59785"/>
    <lineage>
        <taxon>Eukaryota</taxon>
        <taxon>Metazoa</taxon>
        <taxon>Cnidaria</taxon>
        <taxon>Myxozoa</taxon>
        <taxon>Myxosporea</taxon>
        <taxon>Bivalvulida</taxon>
        <taxon>Platysporina</taxon>
        <taxon>Myxobolidae</taxon>
        <taxon>Myxobolus</taxon>
    </lineage>
</organism>
<dbReference type="GO" id="GO:0005459">
    <property type="term" value="F:UDP-galactose transmembrane transporter activity"/>
    <property type="evidence" value="ECO:0007669"/>
    <property type="project" value="TreeGrafter"/>
</dbReference>
<accession>A0A6B2G240</accession>